<proteinExistence type="predicted"/>
<dbReference type="InterPro" id="IPR027417">
    <property type="entry name" value="P-loop_NTPase"/>
</dbReference>
<protein>
    <recommendedName>
        <fullName evidence="1">Helicase HerA central domain-containing protein</fullName>
    </recommendedName>
</protein>
<organism evidence="2">
    <name type="scientific">marine sediment metagenome</name>
    <dbReference type="NCBI Taxonomy" id="412755"/>
    <lineage>
        <taxon>unclassified sequences</taxon>
        <taxon>metagenomes</taxon>
        <taxon>ecological metagenomes</taxon>
    </lineage>
</organism>
<gene>
    <name evidence="2" type="ORF">S01H1_27325</name>
</gene>
<dbReference type="SUPFAM" id="SSF52540">
    <property type="entry name" value="P-loop containing nucleoside triphosphate hydrolases"/>
    <property type="match status" value="1"/>
</dbReference>
<dbReference type="AlphaFoldDB" id="X0TP16"/>
<accession>X0TP16</accession>
<evidence type="ECO:0000259" key="1">
    <source>
        <dbReference type="Pfam" id="PF01935"/>
    </source>
</evidence>
<sequence>MKPLLTVEEICKKLRPVFGKKIEQIYLRYRMSNSLEEQRELEQTLSALYHRYLNEGLLNEKILLEPPNESVMSGEYPLGMISYADQEVFPFTLREKDWVRHVCISGMSGSGKTNLAFQIVGNFIKQRKPFMIFDWKKSFRPLMLIDKEIQLFTVGNDKVSNLFKVNINKPPKNVPPKEWLNVLCDLITESFFASYGVHKLLSETLDRAFQDFGVYEGSENYPTWHQIKDRLEERADKTKRKGRESEWITSALRVAHVLTFGPF</sequence>
<dbReference type="InterPro" id="IPR002789">
    <property type="entry name" value="HerA_central"/>
</dbReference>
<dbReference type="CDD" id="cd01120">
    <property type="entry name" value="RecA-like_superfamily"/>
    <property type="match status" value="1"/>
</dbReference>
<dbReference type="EMBL" id="BARS01016627">
    <property type="protein sequence ID" value="GAF88971.1"/>
    <property type="molecule type" value="Genomic_DNA"/>
</dbReference>
<dbReference type="Gene3D" id="3.40.50.300">
    <property type="entry name" value="P-loop containing nucleotide triphosphate hydrolases"/>
    <property type="match status" value="1"/>
</dbReference>
<evidence type="ECO:0000313" key="2">
    <source>
        <dbReference type="EMBL" id="GAF88971.1"/>
    </source>
</evidence>
<feature type="non-terminal residue" evidence="2">
    <location>
        <position position="263"/>
    </location>
</feature>
<dbReference type="Pfam" id="PF01935">
    <property type="entry name" value="DUF87"/>
    <property type="match status" value="1"/>
</dbReference>
<comment type="caution">
    <text evidence="2">The sequence shown here is derived from an EMBL/GenBank/DDBJ whole genome shotgun (WGS) entry which is preliminary data.</text>
</comment>
<name>X0TP16_9ZZZZ</name>
<feature type="domain" description="Helicase HerA central" evidence="1">
    <location>
        <begin position="90"/>
        <end position="184"/>
    </location>
</feature>
<reference evidence="2" key="1">
    <citation type="journal article" date="2014" name="Front. Microbiol.">
        <title>High frequency of phylogenetically diverse reductive dehalogenase-homologous genes in deep subseafloor sedimentary metagenomes.</title>
        <authorList>
            <person name="Kawai M."/>
            <person name="Futagami T."/>
            <person name="Toyoda A."/>
            <person name="Takaki Y."/>
            <person name="Nishi S."/>
            <person name="Hori S."/>
            <person name="Arai W."/>
            <person name="Tsubouchi T."/>
            <person name="Morono Y."/>
            <person name="Uchiyama I."/>
            <person name="Ito T."/>
            <person name="Fujiyama A."/>
            <person name="Inagaki F."/>
            <person name="Takami H."/>
        </authorList>
    </citation>
    <scope>NUCLEOTIDE SEQUENCE</scope>
    <source>
        <strain evidence="2">Expedition CK06-06</strain>
    </source>
</reference>